<organism evidence="1">
    <name type="scientific">Euplotes harpa</name>
    <dbReference type="NCBI Taxonomy" id="151035"/>
    <lineage>
        <taxon>Eukaryota</taxon>
        <taxon>Sar</taxon>
        <taxon>Alveolata</taxon>
        <taxon>Ciliophora</taxon>
        <taxon>Intramacronucleata</taxon>
        <taxon>Spirotrichea</taxon>
        <taxon>Hypotrichia</taxon>
        <taxon>Euplotida</taxon>
        <taxon>Euplotidae</taxon>
        <taxon>Euplotes</taxon>
    </lineage>
</organism>
<evidence type="ECO:0000313" key="1">
    <source>
        <dbReference type="EMBL" id="CAE0347484.1"/>
    </source>
</evidence>
<accession>A0A7S3J8N8</accession>
<sequence length="105" mass="11696">MKSSAILLRIYLVISSFVFEFLLELFNLSLEVPDLVLELVVFGLELLDVGVGGRAEAALDEVDGVGGFFGFFVEAHQHSRQLVDHAGPFEVLSELFFLRLSRSHL</sequence>
<gene>
    <name evidence="1" type="ORF">EHAR0213_LOCUS6395</name>
</gene>
<name>A0A7S3J8N8_9SPIT</name>
<reference evidence="1" key="1">
    <citation type="submission" date="2021-01" db="EMBL/GenBank/DDBJ databases">
        <authorList>
            <person name="Corre E."/>
            <person name="Pelletier E."/>
            <person name="Niang G."/>
            <person name="Scheremetjew M."/>
            <person name="Finn R."/>
            <person name="Kale V."/>
            <person name="Holt S."/>
            <person name="Cochrane G."/>
            <person name="Meng A."/>
            <person name="Brown T."/>
            <person name="Cohen L."/>
        </authorList>
    </citation>
    <scope>NUCLEOTIDE SEQUENCE</scope>
    <source>
        <strain evidence="1">FSP1.4</strain>
    </source>
</reference>
<dbReference type="EMBL" id="HBII01015094">
    <property type="protein sequence ID" value="CAE0347484.1"/>
    <property type="molecule type" value="Transcribed_RNA"/>
</dbReference>
<protein>
    <submittedName>
        <fullName evidence="1">Uncharacterized protein</fullName>
    </submittedName>
</protein>
<proteinExistence type="predicted"/>
<dbReference type="AlphaFoldDB" id="A0A7S3J8N8"/>